<accession>A0A0V0R314</accession>
<dbReference type="EMBL" id="LDAU01000057">
    <property type="protein sequence ID" value="KRX08908.1"/>
    <property type="molecule type" value="Genomic_DNA"/>
</dbReference>
<feature type="compositionally biased region" description="Basic residues" evidence="1">
    <location>
        <begin position="134"/>
        <end position="144"/>
    </location>
</feature>
<feature type="compositionally biased region" description="Low complexity" evidence="1">
    <location>
        <begin position="91"/>
        <end position="133"/>
    </location>
</feature>
<reference evidence="2 3" key="1">
    <citation type="journal article" date="2015" name="Sci. Rep.">
        <title>Genome of the facultative scuticociliatosis pathogen Pseudocohnilembus persalinus provides insight into its virulence through horizontal gene transfer.</title>
        <authorList>
            <person name="Xiong J."/>
            <person name="Wang G."/>
            <person name="Cheng J."/>
            <person name="Tian M."/>
            <person name="Pan X."/>
            <person name="Warren A."/>
            <person name="Jiang C."/>
            <person name="Yuan D."/>
            <person name="Miao W."/>
        </authorList>
    </citation>
    <scope>NUCLEOTIDE SEQUENCE [LARGE SCALE GENOMIC DNA]</scope>
    <source>
        <strain evidence="2">36N120E</strain>
    </source>
</reference>
<feature type="compositionally biased region" description="Low complexity" evidence="1">
    <location>
        <begin position="180"/>
        <end position="217"/>
    </location>
</feature>
<name>A0A0V0R314_PSEPJ</name>
<sequence>MGKQITNATQIGGITLSKGAYMTLMKRKNQKGIPIQNSSQSFSCQTSPNIVRTASRYASCQKKAIDSANKNLNSQIFMNLMSSSQKKKAFSPKQSQSPSQISHYKPIQKQQKNPKNQQNSISILSKSQYQQKQLQKRQTQKKKSQQTQPQPQPQAQNPKHSYQKRQISSKYRTVLDKENNNPNIKNANSQNSNTYINNNTSTQLNKRSTSTKNNNNINYNNTQTYLLRNSNKNQQFQRQTNSTSKNGNYSHQQQQLIQQQQINQNKCWHKPTKDMKISYTYFKPPVFFSDRKKNQNQNQITHSNNQFKNQFVQQRKLYQGYECKFVTRNNEILAFNCFKEKDLKIPKEYSQLIDNQIDNDMETDDEQKNEAIKNVFINLCQSIRDEQVEDQIFALIAIRLFDRGQ</sequence>
<evidence type="ECO:0000256" key="1">
    <source>
        <dbReference type="SAM" id="MobiDB-lite"/>
    </source>
</evidence>
<dbReference type="InParanoid" id="A0A0V0R314"/>
<dbReference type="OrthoDB" id="10681326at2759"/>
<gene>
    <name evidence="2" type="ORF">PPERSA_09012</name>
</gene>
<evidence type="ECO:0000313" key="3">
    <source>
        <dbReference type="Proteomes" id="UP000054937"/>
    </source>
</evidence>
<dbReference type="Proteomes" id="UP000054937">
    <property type="component" value="Unassembled WGS sequence"/>
</dbReference>
<comment type="caution">
    <text evidence="2">The sequence shown here is derived from an EMBL/GenBank/DDBJ whole genome shotgun (WGS) entry which is preliminary data.</text>
</comment>
<feature type="region of interest" description="Disordered" evidence="1">
    <location>
        <begin position="83"/>
        <end position="217"/>
    </location>
</feature>
<feature type="compositionally biased region" description="Low complexity" evidence="1">
    <location>
        <begin position="145"/>
        <end position="159"/>
    </location>
</feature>
<dbReference type="AlphaFoldDB" id="A0A0V0R314"/>
<keyword evidence="3" id="KW-1185">Reference proteome</keyword>
<organism evidence="2 3">
    <name type="scientific">Pseudocohnilembus persalinus</name>
    <name type="common">Ciliate</name>
    <dbReference type="NCBI Taxonomy" id="266149"/>
    <lineage>
        <taxon>Eukaryota</taxon>
        <taxon>Sar</taxon>
        <taxon>Alveolata</taxon>
        <taxon>Ciliophora</taxon>
        <taxon>Intramacronucleata</taxon>
        <taxon>Oligohymenophorea</taxon>
        <taxon>Scuticociliatia</taxon>
        <taxon>Philasterida</taxon>
        <taxon>Pseudocohnilembidae</taxon>
        <taxon>Pseudocohnilembus</taxon>
    </lineage>
</organism>
<evidence type="ECO:0000313" key="2">
    <source>
        <dbReference type="EMBL" id="KRX08908.1"/>
    </source>
</evidence>
<protein>
    <submittedName>
        <fullName evidence="2">Uncharacterized protein</fullName>
    </submittedName>
</protein>
<proteinExistence type="predicted"/>
<dbReference type="OMA" id="HSCARIN"/>